<keyword evidence="4" id="KW-0997">Cell inner membrane</keyword>
<dbReference type="RefSeq" id="WP_060348899.1">
    <property type="nucleotide sequence ID" value="NZ_LPLZ01000092.1"/>
</dbReference>
<dbReference type="EMBL" id="LPLZ01000092">
    <property type="protein sequence ID" value="KWN04119.1"/>
    <property type="molecule type" value="Genomic_DNA"/>
</dbReference>
<evidence type="ECO:0000256" key="1">
    <source>
        <dbReference type="ARBA" id="ARBA00004429"/>
    </source>
</evidence>
<keyword evidence="3" id="KW-1003">Cell membrane</keyword>
<feature type="transmembrane region" description="Helical" evidence="8">
    <location>
        <begin position="284"/>
        <end position="303"/>
    </location>
</feature>
<dbReference type="NCBIfam" id="TIGR00155">
    <property type="entry name" value="pqiA_fam"/>
    <property type="match status" value="1"/>
</dbReference>
<feature type="transmembrane region" description="Helical" evidence="8">
    <location>
        <begin position="172"/>
        <end position="196"/>
    </location>
</feature>
<reference evidence="9 10" key="1">
    <citation type="submission" date="2015-11" db="EMBL/GenBank/DDBJ databases">
        <title>Expanding the genomic diversity of Burkholderia species for the development of highly accurate diagnostics.</title>
        <authorList>
            <person name="Sahl J."/>
            <person name="Keim P."/>
            <person name="Wagner D."/>
        </authorList>
    </citation>
    <scope>NUCLEOTIDE SEQUENCE [LARGE SCALE GENOMIC DNA]</scope>
    <source>
        <strain evidence="9 10">MSMB793WGS</strain>
    </source>
</reference>
<dbReference type="InterPro" id="IPR051800">
    <property type="entry name" value="PqiA-PqiB_transport"/>
</dbReference>
<comment type="similarity">
    <text evidence="2">Belongs to the PqiA family.</text>
</comment>
<evidence type="ECO:0000313" key="9">
    <source>
        <dbReference type="EMBL" id="KWN04119.1"/>
    </source>
</evidence>
<evidence type="ECO:0000256" key="7">
    <source>
        <dbReference type="ARBA" id="ARBA00023136"/>
    </source>
</evidence>
<evidence type="ECO:0000256" key="5">
    <source>
        <dbReference type="ARBA" id="ARBA00022692"/>
    </source>
</evidence>
<feature type="transmembrane region" description="Helical" evidence="8">
    <location>
        <begin position="377"/>
        <end position="398"/>
    </location>
</feature>
<keyword evidence="5 8" id="KW-0812">Transmembrane</keyword>
<evidence type="ECO:0000256" key="2">
    <source>
        <dbReference type="ARBA" id="ARBA00007555"/>
    </source>
</evidence>
<dbReference type="AlphaFoldDB" id="A0A108E3P8"/>
<feature type="transmembrane region" description="Helical" evidence="8">
    <location>
        <begin position="331"/>
        <end position="356"/>
    </location>
</feature>
<keyword evidence="7 8" id="KW-0472">Membrane</keyword>
<comment type="subcellular location">
    <subcellularLocation>
        <location evidence="1">Cell inner membrane</location>
        <topology evidence="1">Multi-pass membrane protein</topology>
    </subcellularLocation>
</comment>
<evidence type="ECO:0000256" key="4">
    <source>
        <dbReference type="ARBA" id="ARBA00022519"/>
    </source>
</evidence>
<dbReference type="Pfam" id="PF04403">
    <property type="entry name" value="PqiA"/>
    <property type="match status" value="2"/>
</dbReference>
<dbReference type="PANTHER" id="PTHR30462:SF3">
    <property type="entry name" value="INTERMEMBRANE TRANSPORT PROTEIN PQIA"/>
    <property type="match status" value="1"/>
</dbReference>
<feature type="transmembrane region" description="Helical" evidence="8">
    <location>
        <begin position="93"/>
        <end position="121"/>
    </location>
</feature>
<dbReference type="Proteomes" id="UP000068016">
    <property type="component" value="Unassembled WGS sequence"/>
</dbReference>
<dbReference type="GO" id="GO:0005886">
    <property type="term" value="C:plasma membrane"/>
    <property type="evidence" value="ECO:0007669"/>
    <property type="project" value="UniProtKB-SubCell"/>
</dbReference>
<organism evidence="9 10">
    <name type="scientific">Burkholderia territorii</name>
    <dbReference type="NCBI Taxonomy" id="1503055"/>
    <lineage>
        <taxon>Bacteria</taxon>
        <taxon>Pseudomonadati</taxon>
        <taxon>Pseudomonadota</taxon>
        <taxon>Betaproteobacteria</taxon>
        <taxon>Burkholderiales</taxon>
        <taxon>Burkholderiaceae</taxon>
        <taxon>Burkholderia</taxon>
        <taxon>Burkholderia cepacia complex</taxon>
    </lineage>
</organism>
<keyword evidence="6 8" id="KW-1133">Transmembrane helix</keyword>
<feature type="transmembrane region" description="Helical" evidence="8">
    <location>
        <begin position="142"/>
        <end position="160"/>
    </location>
</feature>
<evidence type="ECO:0000256" key="3">
    <source>
        <dbReference type="ARBA" id="ARBA00022475"/>
    </source>
</evidence>
<accession>A0A108E3P8</accession>
<evidence type="ECO:0000256" key="8">
    <source>
        <dbReference type="SAM" id="Phobius"/>
    </source>
</evidence>
<protein>
    <submittedName>
        <fullName evidence="9">PqiA protein</fullName>
    </submittedName>
</protein>
<dbReference type="InterPro" id="IPR005219">
    <property type="entry name" value="PqiA-like_proteobact"/>
</dbReference>
<evidence type="ECO:0000313" key="10">
    <source>
        <dbReference type="Proteomes" id="UP000068016"/>
    </source>
</evidence>
<evidence type="ECO:0000256" key="6">
    <source>
        <dbReference type="ARBA" id="ARBA00022989"/>
    </source>
</evidence>
<dbReference type="PANTHER" id="PTHR30462">
    <property type="entry name" value="INTERMEMBRANE TRANSPORT PROTEIN PQIB-RELATED"/>
    <property type="match status" value="1"/>
</dbReference>
<feature type="transmembrane region" description="Helical" evidence="8">
    <location>
        <begin position="404"/>
        <end position="423"/>
    </location>
</feature>
<feature type="transmembrane region" description="Helical" evidence="8">
    <location>
        <begin position="50"/>
        <end position="73"/>
    </location>
</feature>
<sequence length="448" mass="48579">MEYENLIACHECDLLFRRPPRLHGLVARCSRCGARLAGVPQSRPTLDRTCAMTVAALVTFLIAQSFPIIALDANGMTSHATLFDAVAGLWANHLYSVAAIVFCSTTLFPLMELVALLYLLIPLRLGRAPRRFGPVLRFVQQLRPWGMIEVFMLGVFVTIVKMASLAHVIPGTALFAFAALTLMLVAVTSFDAVALWEAHNEITTRRISGVVHAKPRTGHGAARVTPDSVPHDAPAGITANRAGLIACHTCGRLAPRPPRAAGQRCSRCGSRLHQRRPDSIKRTAALLISAALLYIPANLLPIMHATSLGRPEDDTILGGVAYFWTSGDWPLAVVVFVASVMVPMLKLGILALQTIAAHRGSGWRPLERSRLYRIVELIGRWSMLDIYVVALTVALVHFGSFADIRAGAGALAFCAVVVLTMLASMQFDPRLIWDDSGCKASVSSEHLS</sequence>
<name>A0A108E3P8_9BURK</name>
<gene>
    <name evidence="9" type="ORF">WT83_31470</name>
</gene>
<proteinExistence type="inferred from homology"/>
<dbReference type="InterPro" id="IPR007498">
    <property type="entry name" value="PqiA-like"/>
</dbReference>
<comment type="caution">
    <text evidence="9">The sequence shown here is derived from an EMBL/GenBank/DDBJ whole genome shotgun (WGS) entry which is preliminary data.</text>
</comment>